<dbReference type="Pfam" id="PF00270">
    <property type="entry name" value="DEAD"/>
    <property type="match status" value="1"/>
</dbReference>
<evidence type="ECO:0000259" key="1">
    <source>
        <dbReference type="PROSITE" id="PS51192"/>
    </source>
</evidence>
<feature type="non-terminal residue" evidence="2">
    <location>
        <position position="1"/>
    </location>
</feature>
<dbReference type="PROSITE" id="PS51192">
    <property type="entry name" value="HELICASE_ATP_BIND_1"/>
    <property type="match status" value="1"/>
</dbReference>
<reference evidence="2" key="1">
    <citation type="submission" date="2014-12" db="EMBL/GenBank/DDBJ databases">
        <title>Insight into the proteome of Arion vulgaris.</title>
        <authorList>
            <person name="Aradska J."/>
            <person name="Bulat T."/>
            <person name="Smidak R."/>
            <person name="Sarate P."/>
            <person name="Gangsoo J."/>
            <person name="Sialana F."/>
            <person name="Bilban M."/>
            <person name="Lubec G."/>
        </authorList>
    </citation>
    <scope>NUCLEOTIDE SEQUENCE</scope>
    <source>
        <tissue evidence="2">Skin</tissue>
    </source>
</reference>
<sequence>IICAPTGSGKTRVATHIIRNHLEHKEANEERRVAFLARTVPLVMQQCKSLKKYLPKNFEVTSLTGDSEDSMHLHIILPHNDVIVMTPRILENHLKKGALKHLGQFSMLVFDECHHTRKGEPYNTLMYSYLNTKKQIRDAEEKGETSDIKLPQIVGLTASISVEKAVQDDEAVKYILKVCGNLDAVSISCVEENIAELKQTVPVPKEELKKLREVENDAAVSSIIKIMKKLEVDVAHHAAEIKTDEMNALLKKIPSDKKSQQYGQWTVKIKNAA</sequence>
<dbReference type="AlphaFoldDB" id="A0A0B7AB20"/>
<dbReference type="InterPro" id="IPR051363">
    <property type="entry name" value="RLR_Helicase"/>
</dbReference>
<dbReference type="InterPro" id="IPR027417">
    <property type="entry name" value="P-loop_NTPase"/>
</dbReference>
<name>A0A0B7AB20_9EUPU</name>
<dbReference type="Gene3D" id="1.20.1320.30">
    <property type="match status" value="1"/>
</dbReference>
<accession>A0A0B7AB20</accession>
<protein>
    <recommendedName>
        <fullName evidence="1">Helicase ATP-binding domain-containing protein</fullName>
    </recommendedName>
</protein>
<proteinExistence type="predicted"/>
<dbReference type="SUPFAM" id="SSF52540">
    <property type="entry name" value="P-loop containing nucleoside triphosphate hydrolases"/>
    <property type="match status" value="1"/>
</dbReference>
<evidence type="ECO:0000313" key="2">
    <source>
        <dbReference type="EMBL" id="CEK77226.1"/>
    </source>
</evidence>
<dbReference type="InterPro" id="IPR011545">
    <property type="entry name" value="DEAD/DEAH_box_helicase_dom"/>
</dbReference>
<dbReference type="GO" id="GO:0003676">
    <property type="term" value="F:nucleic acid binding"/>
    <property type="evidence" value="ECO:0007669"/>
    <property type="project" value="InterPro"/>
</dbReference>
<feature type="non-terminal residue" evidence="2">
    <location>
        <position position="273"/>
    </location>
</feature>
<dbReference type="InterPro" id="IPR014001">
    <property type="entry name" value="Helicase_ATP-bd"/>
</dbReference>
<dbReference type="Pfam" id="PF18119">
    <property type="entry name" value="RIG-I_C"/>
    <property type="match status" value="1"/>
</dbReference>
<dbReference type="PANTHER" id="PTHR14074">
    <property type="entry name" value="HELICASE WITH DEATH DOMAIN-RELATED"/>
    <property type="match status" value="1"/>
</dbReference>
<feature type="domain" description="Helicase ATP-binding" evidence="1">
    <location>
        <begin position="1"/>
        <end position="178"/>
    </location>
</feature>
<gene>
    <name evidence="2" type="primary">ORF103556</name>
</gene>
<dbReference type="GO" id="GO:0005524">
    <property type="term" value="F:ATP binding"/>
    <property type="evidence" value="ECO:0007669"/>
    <property type="project" value="InterPro"/>
</dbReference>
<dbReference type="GO" id="GO:0005737">
    <property type="term" value="C:cytoplasm"/>
    <property type="evidence" value="ECO:0007669"/>
    <property type="project" value="TreeGrafter"/>
</dbReference>
<dbReference type="PANTHER" id="PTHR14074:SF16">
    <property type="entry name" value="ANTIVIRAL INNATE IMMUNE RESPONSE RECEPTOR RIG-I"/>
    <property type="match status" value="1"/>
</dbReference>
<organism evidence="2">
    <name type="scientific">Arion vulgaris</name>
    <dbReference type="NCBI Taxonomy" id="1028688"/>
    <lineage>
        <taxon>Eukaryota</taxon>
        <taxon>Metazoa</taxon>
        <taxon>Spiralia</taxon>
        <taxon>Lophotrochozoa</taxon>
        <taxon>Mollusca</taxon>
        <taxon>Gastropoda</taxon>
        <taxon>Heterobranchia</taxon>
        <taxon>Euthyneura</taxon>
        <taxon>Panpulmonata</taxon>
        <taxon>Eupulmonata</taxon>
        <taxon>Stylommatophora</taxon>
        <taxon>Helicina</taxon>
        <taxon>Arionoidea</taxon>
        <taxon>Arionidae</taxon>
        <taxon>Arion</taxon>
    </lineage>
</organism>
<dbReference type="Gene3D" id="3.40.50.300">
    <property type="entry name" value="P-loop containing nucleotide triphosphate hydrolases"/>
    <property type="match status" value="1"/>
</dbReference>
<dbReference type="SMART" id="SM00487">
    <property type="entry name" value="DEXDc"/>
    <property type="match status" value="1"/>
</dbReference>
<dbReference type="EMBL" id="HACG01030361">
    <property type="protein sequence ID" value="CEK77226.1"/>
    <property type="molecule type" value="Transcribed_RNA"/>
</dbReference>
<dbReference type="InterPro" id="IPR041204">
    <property type="entry name" value="RIG-I-like_C"/>
</dbReference>